<organism evidence="2 3">
    <name type="scientific">Miscanthus lutarioriparius</name>
    <dbReference type="NCBI Taxonomy" id="422564"/>
    <lineage>
        <taxon>Eukaryota</taxon>
        <taxon>Viridiplantae</taxon>
        <taxon>Streptophyta</taxon>
        <taxon>Embryophyta</taxon>
        <taxon>Tracheophyta</taxon>
        <taxon>Spermatophyta</taxon>
        <taxon>Magnoliopsida</taxon>
        <taxon>Liliopsida</taxon>
        <taxon>Poales</taxon>
        <taxon>Poaceae</taxon>
        <taxon>PACMAD clade</taxon>
        <taxon>Panicoideae</taxon>
        <taxon>Andropogonodae</taxon>
        <taxon>Andropogoneae</taxon>
        <taxon>Saccharinae</taxon>
        <taxon>Miscanthus</taxon>
    </lineage>
</organism>
<gene>
    <name evidence="2" type="ORF">NCGR_LOCUS46829</name>
</gene>
<evidence type="ECO:0000313" key="2">
    <source>
        <dbReference type="EMBL" id="CAD6263524.1"/>
    </source>
</evidence>
<dbReference type="Proteomes" id="UP000604825">
    <property type="component" value="Unassembled WGS sequence"/>
</dbReference>
<sequence length="569" mass="63055">MARPVFNLCNCKHRKPTLPHYHSRRVLANVLLPPGAETAVHVNDSLRWSTGFSSQRESLVTRPSSFPAFQPGSRVRWAKKCVSAGPNVCLLSLVLVTQPGGAAGRRPCGTARHRAPARARTNQSTNPRSSPRPPPLVVVAWEVGSRGPSLLPLSPPAVASAQRRWRSHLMAAVVSWYGPLIDLSAAASHVGGFVQLLAVVRRVLPHQEHNAATGRTYQKTIAEVGDDTRSSFSVSLWSSKHNSTIIAGDVLLLQNIKIVQFRNGLEGRASQMSSVQVLLNTKDLLNPEPEGIRELISSCKVGNTTKSKLTRVAEWTIRTKGALAESHHQVVSKNWKQTKENESTDFLSISELLSQRKLCNINIYACTGKMVLVSSHTSPLKANLSVIDKLSFKEHSDIVRDLVTPGCKLCGSPLYHKNLHGENKFELDCPNNPKYFHVPGQIYKPFLIYVYDQSGQVPLLVRNRAAETLFANIIADDVSECHKSHMLSETYESCNLSTSGMIDGSGNKERAKRRKTEQKPNFYLIWLILIKCLLSQGNNSPFCFQISVNPEKNVEDGRFELIYLTMPIP</sequence>
<comment type="caution">
    <text evidence="2">The sequence shown here is derived from an EMBL/GenBank/DDBJ whole genome shotgun (WGS) entry which is preliminary data.</text>
</comment>
<proteinExistence type="predicted"/>
<dbReference type="Gene3D" id="2.40.50.140">
    <property type="entry name" value="Nucleic acid-binding proteins"/>
    <property type="match status" value="1"/>
</dbReference>
<accession>A0A811QXY4</accession>
<keyword evidence="3" id="KW-1185">Reference proteome</keyword>
<evidence type="ECO:0000313" key="3">
    <source>
        <dbReference type="Proteomes" id="UP000604825"/>
    </source>
</evidence>
<dbReference type="OrthoDB" id="2446218at2759"/>
<name>A0A811QXY4_9POAL</name>
<dbReference type="PANTHER" id="PTHR38542">
    <property type="entry name" value="OS04G0450500 PROTEIN"/>
    <property type="match status" value="1"/>
</dbReference>
<feature type="region of interest" description="Disordered" evidence="1">
    <location>
        <begin position="102"/>
        <end position="134"/>
    </location>
</feature>
<reference evidence="2" key="1">
    <citation type="submission" date="2020-10" db="EMBL/GenBank/DDBJ databases">
        <authorList>
            <person name="Han B."/>
            <person name="Lu T."/>
            <person name="Zhao Q."/>
            <person name="Huang X."/>
            <person name="Zhao Y."/>
        </authorList>
    </citation>
    <scope>NUCLEOTIDE SEQUENCE</scope>
</reference>
<dbReference type="PANTHER" id="PTHR38542:SF2">
    <property type="entry name" value="REPLICATION FACTOR A C-TERMINAL DOMAIN-CONTAINING PROTEIN"/>
    <property type="match status" value="1"/>
</dbReference>
<evidence type="ECO:0000256" key="1">
    <source>
        <dbReference type="SAM" id="MobiDB-lite"/>
    </source>
</evidence>
<dbReference type="EMBL" id="CAJGYO010000012">
    <property type="protein sequence ID" value="CAD6263524.1"/>
    <property type="molecule type" value="Genomic_DNA"/>
</dbReference>
<dbReference type="SUPFAM" id="SSF50249">
    <property type="entry name" value="Nucleic acid-binding proteins"/>
    <property type="match status" value="1"/>
</dbReference>
<dbReference type="InterPro" id="IPR012340">
    <property type="entry name" value="NA-bd_OB-fold"/>
</dbReference>
<protein>
    <submittedName>
        <fullName evidence="2">Uncharacterized protein</fullName>
    </submittedName>
</protein>
<dbReference type="AlphaFoldDB" id="A0A811QXY4"/>